<reference evidence="1 2" key="1">
    <citation type="submission" date="2020-08" db="EMBL/GenBank/DDBJ databases">
        <title>Croceimicrobium hydrocarbonivorans gen. nov., sp. nov., a novel marine bacterium isolated from a bacterial consortium that degrades polyethylene terephthalate.</title>
        <authorList>
            <person name="Liu R."/>
        </authorList>
    </citation>
    <scope>NUCLEOTIDE SEQUENCE [LARGE SCALE GENOMIC DNA]</scope>
    <source>
        <strain evidence="1 2">A20-9</strain>
    </source>
</reference>
<evidence type="ECO:0000313" key="2">
    <source>
        <dbReference type="Proteomes" id="UP000516305"/>
    </source>
</evidence>
<evidence type="ECO:0000313" key="1">
    <source>
        <dbReference type="EMBL" id="QNR23920.1"/>
    </source>
</evidence>
<dbReference type="EMBL" id="CP060139">
    <property type="protein sequence ID" value="QNR23920.1"/>
    <property type="molecule type" value="Genomic_DNA"/>
</dbReference>
<dbReference type="AlphaFoldDB" id="A0A7H0VDX2"/>
<sequence>MTLIETPYQPEEWNLTKSIERLDHIVSESSGSQIANGIRLLLKNEDWRPHLVAALAILKIDKDLQFELKSNLWSRLKSGSWVSPQILVILSLIDSEFNLKAKEICENGFEISYSEMPMHEHHFARGPAGLRVDNKKVVASVEYLLNGVIIDSRENDNGGSLAKGWKENLFKLIDNKRFKIKK</sequence>
<keyword evidence="2" id="KW-1185">Reference proteome</keyword>
<dbReference type="KEGG" id="chyd:H4K34_16310"/>
<dbReference type="RefSeq" id="WP_210758456.1">
    <property type="nucleotide sequence ID" value="NZ_CP060139.1"/>
</dbReference>
<name>A0A7H0VDX2_9FLAO</name>
<proteinExistence type="predicted"/>
<dbReference type="Proteomes" id="UP000516305">
    <property type="component" value="Chromosome"/>
</dbReference>
<protein>
    <submittedName>
        <fullName evidence="1">Uncharacterized protein</fullName>
    </submittedName>
</protein>
<accession>A0A7H0VDX2</accession>
<organism evidence="1 2">
    <name type="scientific">Croceimicrobium hydrocarbonivorans</name>
    <dbReference type="NCBI Taxonomy" id="2761580"/>
    <lineage>
        <taxon>Bacteria</taxon>
        <taxon>Pseudomonadati</taxon>
        <taxon>Bacteroidota</taxon>
        <taxon>Flavobacteriia</taxon>
        <taxon>Flavobacteriales</taxon>
        <taxon>Owenweeksiaceae</taxon>
        <taxon>Croceimicrobium</taxon>
    </lineage>
</organism>
<gene>
    <name evidence="1" type="ORF">H4K34_16310</name>
</gene>